<sequence length="164" mass="18461">MNEELDDILSRPPKGLVRWGTLALLGICLFLLVGTRFIRYPEVCKGSIVVKFVSAKASDRARALEGEATFSIRYISKLRIGQRVNIQLNAFPVEEYGQWTGTIRELRPGLRPNECQATIAIGKGQRLVQLIEQLPFRPYLTGMAHVVVRNETLFSQLLSGLVNY</sequence>
<proteinExistence type="predicted"/>
<gene>
    <name evidence="2" type="ORF">GK108_19045</name>
</gene>
<evidence type="ECO:0008006" key="4">
    <source>
        <dbReference type="Google" id="ProtNLM"/>
    </source>
</evidence>
<keyword evidence="1" id="KW-0812">Transmembrane</keyword>
<comment type="caution">
    <text evidence="2">The sequence shown here is derived from an EMBL/GenBank/DDBJ whole genome shotgun (WGS) entry which is preliminary data.</text>
</comment>
<dbReference type="EMBL" id="JAAFZH010000009">
    <property type="protein sequence ID" value="NDU96990.1"/>
    <property type="molecule type" value="Genomic_DNA"/>
</dbReference>
<accession>A0A6L9L990</accession>
<evidence type="ECO:0000256" key="1">
    <source>
        <dbReference type="SAM" id="Phobius"/>
    </source>
</evidence>
<evidence type="ECO:0000313" key="3">
    <source>
        <dbReference type="Proteomes" id="UP000474175"/>
    </source>
</evidence>
<dbReference type="RefSeq" id="WP_163952000.1">
    <property type="nucleotide sequence ID" value="NZ_JAAFZH010000009.1"/>
</dbReference>
<keyword evidence="1" id="KW-1133">Transmembrane helix</keyword>
<keyword evidence="3" id="KW-1185">Reference proteome</keyword>
<dbReference type="Proteomes" id="UP000474175">
    <property type="component" value="Unassembled WGS sequence"/>
</dbReference>
<protein>
    <recommendedName>
        <fullName evidence="4">HlyD family secretion protein</fullName>
    </recommendedName>
</protein>
<evidence type="ECO:0000313" key="2">
    <source>
        <dbReference type="EMBL" id="NDU96990.1"/>
    </source>
</evidence>
<feature type="transmembrane region" description="Helical" evidence="1">
    <location>
        <begin position="16"/>
        <end position="38"/>
    </location>
</feature>
<name>A0A6L9L990_9BACT</name>
<reference evidence="2 3" key="1">
    <citation type="submission" date="2020-02" db="EMBL/GenBank/DDBJ databases">
        <title>Draft genome sequence of two Spirosoma agri KCTC 52727 and Spirosoma terrae KCTC 52035.</title>
        <authorList>
            <person name="Rojas J."/>
            <person name="Ambika Manirajan B."/>
            <person name="Suarez C."/>
            <person name="Ratering S."/>
            <person name="Schnell S."/>
        </authorList>
    </citation>
    <scope>NUCLEOTIDE SEQUENCE [LARGE SCALE GENOMIC DNA]</scope>
    <source>
        <strain evidence="2 3">KCTC 52035</strain>
    </source>
</reference>
<dbReference type="AlphaFoldDB" id="A0A6L9L990"/>
<organism evidence="2 3">
    <name type="scientific">Spirosoma terrae</name>
    <dbReference type="NCBI Taxonomy" id="1968276"/>
    <lineage>
        <taxon>Bacteria</taxon>
        <taxon>Pseudomonadati</taxon>
        <taxon>Bacteroidota</taxon>
        <taxon>Cytophagia</taxon>
        <taxon>Cytophagales</taxon>
        <taxon>Cytophagaceae</taxon>
        <taxon>Spirosoma</taxon>
    </lineage>
</organism>
<keyword evidence="1" id="KW-0472">Membrane</keyword>